<sequence>MAYTLIGTQKAMYRVQLPGNFVGKRAADK</sequence>
<dbReference type="EMBL" id="JAVDTF010000001">
    <property type="protein sequence ID" value="MDR6781929.1"/>
    <property type="molecule type" value="Genomic_DNA"/>
</dbReference>
<gene>
    <name evidence="1" type="ORF">J2X78_000481</name>
</gene>
<keyword evidence="2" id="KW-1185">Reference proteome</keyword>
<accession>A0ACC6KRI0</accession>
<protein>
    <submittedName>
        <fullName evidence="1">Uncharacterized protein</fullName>
    </submittedName>
</protein>
<comment type="caution">
    <text evidence="1">The sequence shown here is derived from an EMBL/GenBank/DDBJ whole genome shotgun (WGS) entry which is preliminary data.</text>
</comment>
<dbReference type="Proteomes" id="UP001246858">
    <property type="component" value="Unassembled WGS sequence"/>
</dbReference>
<organism evidence="1 2">
    <name type="scientific">Pedobacter africanus</name>
    <dbReference type="NCBI Taxonomy" id="151894"/>
    <lineage>
        <taxon>Bacteria</taxon>
        <taxon>Pseudomonadati</taxon>
        <taxon>Bacteroidota</taxon>
        <taxon>Sphingobacteriia</taxon>
        <taxon>Sphingobacteriales</taxon>
        <taxon>Sphingobacteriaceae</taxon>
        <taxon>Pedobacter</taxon>
    </lineage>
</organism>
<evidence type="ECO:0000313" key="1">
    <source>
        <dbReference type="EMBL" id="MDR6781929.1"/>
    </source>
</evidence>
<name>A0ACC6KRI0_9SPHI</name>
<proteinExistence type="predicted"/>
<evidence type="ECO:0000313" key="2">
    <source>
        <dbReference type="Proteomes" id="UP001246858"/>
    </source>
</evidence>
<reference evidence="1" key="1">
    <citation type="submission" date="2023-07" db="EMBL/GenBank/DDBJ databases">
        <title>Sorghum-associated microbial communities from plants grown in Nebraska, USA.</title>
        <authorList>
            <person name="Schachtman D."/>
        </authorList>
    </citation>
    <scope>NUCLEOTIDE SEQUENCE</scope>
    <source>
        <strain evidence="1">2697</strain>
    </source>
</reference>